<dbReference type="Pfam" id="PF11976">
    <property type="entry name" value="Rad60-SLD"/>
    <property type="match status" value="1"/>
</dbReference>
<accession>A0A662YYY5</accession>
<comment type="caution">
    <text evidence="6">The sequence shown here is derived from an EMBL/GenBank/DDBJ whole genome shotgun (WGS) entry which is preliminary data.</text>
</comment>
<feature type="compositionally biased region" description="Low complexity" evidence="4">
    <location>
        <begin position="181"/>
        <end position="213"/>
    </location>
</feature>
<evidence type="ECO:0000313" key="6">
    <source>
        <dbReference type="EMBL" id="RXN01064.1"/>
    </source>
</evidence>
<dbReference type="InterPro" id="IPR000626">
    <property type="entry name" value="Ubiquitin-like_dom"/>
</dbReference>
<organism evidence="6 7">
    <name type="scientific">Acipenser ruthenus</name>
    <name type="common">Sterlet sturgeon</name>
    <dbReference type="NCBI Taxonomy" id="7906"/>
    <lineage>
        <taxon>Eukaryota</taxon>
        <taxon>Metazoa</taxon>
        <taxon>Chordata</taxon>
        <taxon>Craniata</taxon>
        <taxon>Vertebrata</taxon>
        <taxon>Euteleostomi</taxon>
        <taxon>Actinopterygii</taxon>
        <taxon>Chondrostei</taxon>
        <taxon>Acipenseriformes</taxon>
        <taxon>Acipenseridae</taxon>
        <taxon>Acipenser</taxon>
    </lineage>
</organism>
<proteinExistence type="inferred from homology"/>
<name>A0A662YYY5_ACIRT</name>
<evidence type="ECO:0000256" key="3">
    <source>
        <dbReference type="ARBA" id="ARBA00022786"/>
    </source>
</evidence>
<evidence type="ECO:0000313" key="7">
    <source>
        <dbReference type="Proteomes" id="UP000289886"/>
    </source>
</evidence>
<dbReference type="Gene3D" id="3.10.20.90">
    <property type="entry name" value="Phosphatidylinositol 3-kinase Catalytic Subunit, Chain A, domain 1"/>
    <property type="match status" value="1"/>
</dbReference>
<evidence type="ECO:0000256" key="1">
    <source>
        <dbReference type="ARBA" id="ARBA00009185"/>
    </source>
</evidence>
<evidence type="ECO:0000259" key="5">
    <source>
        <dbReference type="SMART" id="SM00213"/>
    </source>
</evidence>
<keyword evidence="2" id="KW-1017">Isopeptide bond</keyword>
<evidence type="ECO:0000256" key="4">
    <source>
        <dbReference type="SAM" id="MobiDB-lite"/>
    </source>
</evidence>
<evidence type="ECO:0000256" key="2">
    <source>
        <dbReference type="ARBA" id="ARBA00022499"/>
    </source>
</evidence>
<dbReference type="InterPro" id="IPR029071">
    <property type="entry name" value="Ubiquitin-like_domsf"/>
</dbReference>
<dbReference type="PANTHER" id="PTHR10562">
    <property type="entry name" value="SMALL UBIQUITIN-RELATED MODIFIER"/>
    <property type="match status" value="1"/>
</dbReference>
<dbReference type="InterPro" id="IPR022617">
    <property type="entry name" value="Rad60/SUMO-like_dom"/>
</dbReference>
<dbReference type="FunFam" id="3.10.20.90:FF:000482">
    <property type="entry name" value="Small ubiquitin-related modifier 2"/>
    <property type="match status" value="1"/>
</dbReference>
<keyword evidence="3" id="KW-0833">Ubl conjugation pathway</keyword>
<dbReference type="AlphaFoldDB" id="A0A662YYY5"/>
<gene>
    <name evidence="6" type="ORF">EOD39_8060</name>
</gene>
<dbReference type="Proteomes" id="UP000289886">
    <property type="component" value="Unassembled WGS sequence"/>
</dbReference>
<comment type="similarity">
    <text evidence="1">Belongs to the ubiquitin family. SUMO subfamily.</text>
</comment>
<keyword evidence="7" id="KW-1185">Reference proteome</keyword>
<protein>
    <submittedName>
        <fullName evidence="6">Small ubiquitin-related modifier 2</fullName>
    </submittedName>
</protein>
<feature type="region of interest" description="Disordered" evidence="4">
    <location>
        <begin position="162"/>
        <end position="220"/>
    </location>
</feature>
<dbReference type="SMART" id="SM00213">
    <property type="entry name" value="UBQ"/>
    <property type="match status" value="1"/>
</dbReference>
<dbReference type="EMBL" id="SCEB01000092">
    <property type="protein sequence ID" value="RXN01064.1"/>
    <property type="molecule type" value="Genomic_DNA"/>
</dbReference>
<feature type="domain" description="Ubiquitin-like" evidence="5">
    <location>
        <begin position="17"/>
        <end position="89"/>
    </location>
</feature>
<reference evidence="6 7" key="1">
    <citation type="submission" date="2019-01" db="EMBL/GenBank/DDBJ databases">
        <title>Draft Genome and Complete Hox-Cluster Characterization of the Sterlet Sturgeon (Acipenser ruthenus).</title>
        <authorList>
            <person name="Wei Q."/>
        </authorList>
    </citation>
    <scope>NUCLEOTIDE SEQUENCE [LARGE SCALE GENOMIC DNA]</scope>
    <source>
        <strain evidence="6">WHYD16114868_AA</strain>
        <tissue evidence="6">Blood</tissue>
    </source>
</reference>
<dbReference type="CDD" id="cd16115">
    <property type="entry name" value="Ubl_SUMO2_3_4"/>
    <property type="match status" value="1"/>
</dbReference>
<sequence length="220" mass="23180">MADEKPKDVKTENNDHINLKVAGQDGSVVQFKIKRHTPLSKLMKAYCERQGLSMRQIRFRFDGQPINETDTPAQRTLMLAGGTIHQVGAVNPDNWLCINLALGLTLLYIKEGLSFLYPGGKPMGIFGDGQSVVQKRNPPGGQAIGDGSGERSPGFTIASRICQENNSEEVETVPELKEEAPQPAAAAAAAAPTVAAAGAGAAGPPGRRNPPGGKSSLILG</sequence>
<dbReference type="SUPFAM" id="SSF54236">
    <property type="entry name" value="Ubiquitin-like"/>
    <property type="match status" value="1"/>
</dbReference>